<feature type="region of interest" description="Disordered" evidence="6">
    <location>
        <begin position="1"/>
        <end position="159"/>
    </location>
</feature>
<feature type="active site" description="Nucleophile" evidence="4">
    <location>
        <position position="562"/>
    </location>
</feature>
<evidence type="ECO:0000256" key="3">
    <source>
        <dbReference type="ARBA" id="ARBA00022691"/>
    </source>
</evidence>
<keyword evidence="2 4" id="KW-0808">Transferase</keyword>
<feature type="compositionally biased region" description="Basic and acidic residues" evidence="6">
    <location>
        <begin position="1"/>
        <end position="10"/>
    </location>
</feature>
<keyword evidence="1 4" id="KW-0489">Methyltransferase</keyword>
<dbReference type="AlphaFoldDB" id="A0AAV3XSZ8"/>
<dbReference type="PROSITE" id="PS50926">
    <property type="entry name" value="TRAM"/>
    <property type="match status" value="1"/>
</dbReference>
<accession>A0AAV3XSZ8</accession>
<dbReference type="InterPro" id="IPR010280">
    <property type="entry name" value="U5_MeTrfase_fam"/>
</dbReference>
<dbReference type="Gene3D" id="3.40.50.150">
    <property type="entry name" value="Vaccinia Virus protein VP39"/>
    <property type="match status" value="1"/>
</dbReference>
<proteinExistence type="inferred from homology"/>
<dbReference type="Gene3D" id="2.40.50.140">
    <property type="entry name" value="Nucleic acid-binding proteins"/>
    <property type="match status" value="1"/>
</dbReference>
<dbReference type="PROSITE" id="PS01230">
    <property type="entry name" value="TRMA_1"/>
    <property type="match status" value="1"/>
</dbReference>
<evidence type="ECO:0000259" key="7">
    <source>
        <dbReference type="PROSITE" id="PS50926"/>
    </source>
</evidence>
<dbReference type="PANTHER" id="PTHR11061">
    <property type="entry name" value="RNA M5U METHYLTRANSFERASE"/>
    <property type="match status" value="1"/>
</dbReference>
<evidence type="ECO:0000256" key="2">
    <source>
        <dbReference type="ARBA" id="ARBA00022679"/>
    </source>
</evidence>
<dbReference type="PANTHER" id="PTHR11061:SF30">
    <property type="entry name" value="TRNA (URACIL(54)-C(5))-METHYLTRANSFERASE"/>
    <property type="match status" value="1"/>
</dbReference>
<evidence type="ECO:0000256" key="5">
    <source>
        <dbReference type="PROSITE-ProRule" id="PRU10015"/>
    </source>
</evidence>
<comment type="similarity">
    <text evidence="4">Belongs to the class I-like SAM-binding methyltransferase superfamily. RNA M5U methyltransferase family.</text>
</comment>
<feature type="binding site" evidence="4">
    <location>
        <position position="469"/>
    </location>
    <ligand>
        <name>S-adenosyl-L-methionine</name>
        <dbReference type="ChEBI" id="CHEBI:59789"/>
    </ligand>
</feature>
<dbReference type="NCBIfam" id="TIGR00479">
    <property type="entry name" value="rumA"/>
    <property type="match status" value="1"/>
</dbReference>
<sequence>MSKRAGEQRSRGAGRQGGKLNRQSDPPLPPLHKGGSHHRPSEPPLPPLKKGGSHHRQSDPPLPPLKKGGSHHRQSDPPLPPLKKGGSHHRPSEPPLPPLKKGRTRGDSEPPQPPVGKGGTRGGSEPPQPPVGKGGTRGGSAPALHPVHKGGTRGGSQWQQGELVEVRITDLTDEGDGVGRTLERVVFVPDTVVGDRILVRLVRVKPEYAFGKLHQILEPSRDRIRPSCIVADKCGGCQWQHINYEYQLEAKRNQVIQALERIGGISHPPVDAVLAANSPLGYRNKATYPLGISSTGVVQAGYYQKSSHHLINLNQCPVQDSRLNPLLANVKKDIENRGWQVYDEKRHKGQVRHLGLRIGRRTGEMLLTLVVKDWHLPGIEAQAQEWLQRYPNLVGVSLNRNPQRTNAIFGNETRCIAGKPDLVEEFANLKFHIRPDTFFQVNTEVAEALVQAIIDELNLQGDEMLVDAYCGIGTMTLPLAKQVRQAMGLELQGEAIEQAKANAELNGINNITFQVGAVEKLLPDLEVMPDIVLLDPPRKGCDRNVMDTLLQIKPQRIVYVSCKPATLARDLKLLSQDGEYRLTRVQPADFFPQTSHVECAAFLVRQQAIAL</sequence>
<dbReference type="EMBL" id="BLAY01000330">
    <property type="protein sequence ID" value="GET44336.1"/>
    <property type="molecule type" value="Genomic_DNA"/>
</dbReference>
<feature type="binding site" evidence="4">
    <location>
        <position position="490"/>
    </location>
    <ligand>
        <name>S-adenosyl-L-methionine</name>
        <dbReference type="ChEBI" id="CHEBI:59789"/>
    </ligand>
</feature>
<keyword evidence="9" id="KW-1185">Reference proteome</keyword>
<comment type="caution">
    <text evidence="8">The sequence shown here is derived from an EMBL/GenBank/DDBJ whole genome shotgun (WGS) entry which is preliminary data.</text>
</comment>
<dbReference type="Pfam" id="PF05958">
    <property type="entry name" value="tRNA_U5-meth_tr"/>
    <property type="match status" value="1"/>
</dbReference>
<evidence type="ECO:0000256" key="4">
    <source>
        <dbReference type="PROSITE-ProRule" id="PRU01024"/>
    </source>
</evidence>
<dbReference type="GO" id="GO:0070041">
    <property type="term" value="F:rRNA (uridine-C5-)-methyltransferase activity"/>
    <property type="evidence" value="ECO:0007669"/>
    <property type="project" value="TreeGrafter"/>
</dbReference>
<organism evidence="8 9">
    <name type="scientific">Microseira wollei NIES-4236</name>
    <dbReference type="NCBI Taxonomy" id="2530354"/>
    <lineage>
        <taxon>Bacteria</taxon>
        <taxon>Bacillati</taxon>
        <taxon>Cyanobacteriota</taxon>
        <taxon>Cyanophyceae</taxon>
        <taxon>Oscillatoriophycideae</taxon>
        <taxon>Aerosakkonematales</taxon>
        <taxon>Aerosakkonemataceae</taxon>
        <taxon>Microseira</taxon>
    </lineage>
</organism>
<dbReference type="Gene3D" id="2.40.50.1070">
    <property type="match status" value="1"/>
</dbReference>
<dbReference type="CDD" id="cd02440">
    <property type="entry name" value="AdoMet_MTases"/>
    <property type="match status" value="1"/>
</dbReference>
<gene>
    <name evidence="8" type="ORF">MiSe_91620</name>
</gene>
<dbReference type="FunFam" id="2.40.50.1070:FF:000003">
    <property type="entry name" value="23S rRNA (Uracil-5-)-methyltransferase RumA"/>
    <property type="match status" value="1"/>
</dbReference>
<dbReference type="Proteomes" id="UP001050975">
    <property type="component" value="Unassembled WGS sequence"/>
</dbReference>
<dbReference type="SUPFAM" id="SSF53335">
    <property type="entry name" value="S-adenosyl-L-methionine-dependent methyltransferases"/>
    <property type="match status" value="1"/>
</dbReference>
<protein>
    <submittedName>
        <fullName evidence="8">23S rRNA methyltransferase/RumA</fullName>
    </submittedName>
</protein>
<feature type="binding site" evidence="4">
    <location>
        <position position="440"/>
    </location>
    <ligand>
        <name>S-adenosyl-L-methionine</name>
        <dbReference type="ChEBI" id="CHEBI:59789"/>
    </ligand>
</feature>
<feature type="domain" description="TRAM" evidence="7">
    <location>
        <begin position="157"/>
        <end position="215"/>
    </location>
</feature>
<reference evidence="8" key="1">
    <citation type="submission" date="2019-10" db="EMBL/GenBank/DDBJ databases">
        <title>Draft genome sequece of Microseira wollei NIES-4236.</title>
        <authorList>
            <person name="Yamaguchi H."/>
            <person name="Suzuki S."/>
            <person name="Kawachi M."/>
        </authorList>
    </citation>
    <scope>NUCLEOTIDE SEQUENCE</scope>
    <source>
        <strain evidence="8">NIES-4236</strain>
    </source>
</reference>
<evidence type="ECO:0000256" key="6">
    <source>
        <dbReference type="SAM" id="MobiDB-lite"/>
    </source>
</evidence>
<dbReference type="FunFam" id="3.40.50.150:FF:000009">
    <property type="entry name" value="23S rRNA (Uracil(1939)-C(5))-methyltransferase RlmD"/>
    <property type="match status" value="1"/>
</dbReference>
<evidence type="ECO:0000313" key="8">
    <source>
        <dbReference type="EMBL" id="GET44336.1"/>
    </source>
</evidence>
<feature type="active site" evidence="5">
    <location>
        <position position="562"/>
    </location>
</feature>
<dbReference type="InterPro" id="IPR002792">
    <property type="entry name" value="TRAM_dom"/>
</dbReference>
<evidence type="ECO:0000313" key="9">
    <source>
        <dbReference type="Proteomes" id="UP001050975"/>
    </source>
</evidence>
<dbReference type="Pfam" id="PF01938">
    <property type="entry name" value="TRAM"/>
    <property type="match status" value="1"/>
</dbReference>
<dbReference type="GO" id="GO:0070475">
    <property type="term" value="P:rRNA base methylation"/>
    <property type="evidence" value="ECO:0007669"/>
    <property type="project" value="TreeGrafter"/>
</dbReference>
<dbReference type="PROSITE" id="PS51687">
    <property type="entry name" value="SAM_MT_RNA_M5U"/>
    <property type="match status" value="1"/>
</dbReference>
<feature type="binding site" evidence="4">
    <location>
        <position position="535"/>
    </location>
    <ligand>
        <name>S-adenosyl-L-methionine</name>
        <dbReference type="ChEBI" id="CHEBI:59789"/>
    </ligand>
</feature>
<dbReference type="SUPFAM" id="SSF50249">
    <property type="entry name" value="Nucleic acid-binding proteins"/>
    <property type="match status" value="1"/>
</dbReference>
<evidence type="ECO:0000256" key="1">
    <source>
        <dbReference type="ARBA" id="ARBA00022603"/>
    </source>
</evidence>
<dbReference type="InterPro" id="IPR030390">
    <property type="entry name" value="MeTrfase_TrmA_AS"/>
</dbReference>
<keyword evidence="3 4" id="KW-0949">S-adenosyl-L-methionine</keyword>
<dbReference type="InterPro" id="IPR029063">
    <property type="entry name" value="SAM-dependent_MTases_sf"/>
</dbReference>
<dbReference type="InterPro" id="IPR012340">
    <property type="entry name" value="NA-bd_OB-fold"/>
</dbReference>
<name>A0AAV3XSZ8_9CYAN</name>